<dbReference type="Proteomes" id="UP000256690">
    <property type="component" value="Unassembled WGS sequence"/>
</dbReference>
<sequence>MSSNGQASSKNLNGTDSKLSADNLRKVPDDSGRGADRFANSSSADSPYFARAAMENRAQHMSELKSQLNATDALLKK</sequence>
<feature type="compositionally biased region" description="Polar residues" evidence="1">
    <location>
        <begin position="1"/>
        <end position="20"/>
    </location>
</feature>
<dbReference type="OrthoDB" id="4501485at2759"/>
<evidence type="ECO:0000313" key="3">
    <source>
        <dbReference type="Proteomes" id="UP000256690"/>
    </source>
</evidence>
<organism evidence="2 3">
    <name type="scientific">Aspergillus mulundensis</name>
    <dbReference type="NCBI Taxonomy" id="1810919"/>
    <lineage>
        <taxon>Eukaryota</taxon>
        <taxon>Fungi</taxon>
        <taxon>Dikarya</taxon>
        <taxon>Ascomycota</taxon>
        <taxon>Pezizomycotina</taxon>
        <taxon>Eurotiomycetes</taxon>
        <taxon>Eurotiomycetidae</taxon>
        <taxon>Eurotiales</taxon>
        <taxon>Aspergillaceae</taxon>
        <taxon>Aspergillus</taxon>
        <taxon>Aspergillus subgen. Nidulantes</taxon>
    </lineage>
</organism>
<proteinExistence type="predicted"/>
<name>A0A3D8R4V5_9EURO</name>
<dbReference type="RefSeq" id="XP_026600872.1">
    <property type="nucleotide sequence ID" value="XM_026750859.1"/>
</dbReference>
<reference evidence="2 3" key="1">
    <citation type="journal article" date="2018" name="IMA Fungus">
        <title>IMA Genome-F 9: Draft genome sequence of Annulohypoxylon stygium, Aspergillus mulundensis, Berkeleyomyces basicola (syn. Thielaviopsis basicola), Ceratocystis smalleyi, two Cercospora beticola strains, Coleophoma cylindrospora, Fusarium fracticaudum, Phialophora cf. hyalina, and Morchella septimelata.</title>
        <authorList>
            <person name="Wingfield B.D."/>
            <person name="Bills G.F."/>
            <person name="Dong Y."/>
            <person name="Huang W."/>
            <person name="Nel W.J."/>
            <person name="Swalarsk-Parry B.S."/>
            <person name="Vaghefi N."/>
            <person name="Wilken P.M."/>
            <person name="An Z."/>
            <person name="de Beer Z.W."/>
            <person name="De Vos L."/>
            <person name="Chen L."/>
            <person name="Duong T.A."/>
            <person name="Gao Y."/>
            <person name="Hammerbacher A."/>
            <person name="Kikkert J.R."/>
            <person name="Li Y."/>
            <person name="Li H."/>
            <person name="Li K."/>
            <person name="Li Q."/>
            <person name="Liu X."/>
            <person name="Ma X."/>
            <person name="Naidoo K."/>
            <person name="Pethybridge S.J."/>
            <person name="Sun J."/>
            <person name="Steenkamp E.T."/>
            <person name="van der Nest M.A."/>
            <person name="van Wyk S."/>
            <person name="Wingfield M.J."/>
            <person name="Xiong C."/>
            <person name="Yue Q."/>
            <person name="Zhang X."/>
        </authorList>
    </citation>
    <scope>NUCLEOTIDE SEQUENCE [LARGE SCALE GENOMIC DNA]</scope>
    <source>
        <strain evidence="2 3">DSM 5745</strain>
    </source>
</reference>
<accession>A0A3D8R4V5</accession>
<dbReference type="AlphaFoldDB" id="A0A3D8R4V5"/>
<feature type="compositionally biased region" description="Basic and acidic residues" evidence="1">
    <location>
        <begin position="23"/>
        <end position="36"/>
    </location>
</feature>
<evidence type="ECO:0000313" key="2">
    <source>
        <dbReference type="EMBL" id="RDW69083.1"/>
    </source>
</evidence>
<evidence type="ECO:0000256" key="1">
    <source>
        <dbReference type="SAM" id="MobiDB-lite"/>
    </source>
</evidence>
<dbReference type="GeneID" id="38119213"/>
<dbReference type="EMBL" id="PVWQ01000011">
    <property type="protein sequence ID" value="RDW69083.1"/>
    <property type="molecule type" value="Genomic_DNA"/>
</dbReference>
<gene>
    <name evidence="2" type="ORF">DSM5745_08843</name>
</gene>
<protein>
    <submittedName>
        <fullName evidence="2">Uncharacterized protein</fullName>
    </submittedName>
</protein>
<keyword evidence="3" id="KW-1185">Reference proteome</keyword>
<feature type="region of interest" description="Disordered" evidence="1">
    <location>
        <begin position="1"/>
        <end position="47"/>
    </location>
</feature>
<comment type="caution">
    <text evidence="2">The sequence shown here is derived from an EMBL/GenBank/DDBJ whole genome shotgun (WGS) entry which is preliminary data.</text>
</comment>